<name>A0A0J6FM56_COCPO</name>
<evidence type="ECO:0000313" key="1">
    <source>
        <dbReference type="EMBL" id="KMM71458.1"/>
    </source>
</evidence>
<reference evidence="2" key="2">
    <citation type="journal article" date="2009" name="Genome Res.">
        <title>Comparative genomic analyses of the human fungal pathogens Coccidioides and their relatives.</title>
        <authorList>
            <person name="Sharpton T.J."/>
            <person name="Stajich J.E."/>
            <person name="Rounsley S.D."/>
            <person name="Gardner M.J."/>
            <person name="Wortman J.R."/>
            <person name="Jordar V.S."/>
            <person name="Maiti R."/>
            <person name="Kodira C.D."/>
            <person name="Neafsey D.E."/>
            <person name="Zeng Q."/>
            <person name="Hung C.-Y."/>
            <person name="McMahan C."/>
            <person name="Muszewska A."/>
            <person name="Grynberg M."/>
            <person name="Mandel M.A."/>
            <person name="Kellner E.M."/>
            <person name="Barker B.M."/>
            <person name="Galgiani J.N."/>
            <person name="Orbach M.J."/>
            <person name="Kirkland T.N."/>
            <person name="Cole G.T."/>
            <person name="Henn M.R."/>
            <person name="Birren B.W."/>
            <person name="Taylor J.W."/>
        </authorList>
    </citation>
    <scope>NUCLEOTIDE SEQUENCE [LARGE SCALE GENOMIC DNA]</scope>
    <source>
        <strain evidence="2">RMSCC 3488</strain>
    </source>
</reference>
<dbReference type="AlphaFoldDB" id="A0A0J6FM56"/>
<accession>A0A0J6FM56</accession>
<dbReference type="Proteomes" id="UP000054567">
    <property type="component" value="Unassembled WGS sequence"/>
</dbReference>
<dbReference type="VEuPathDB" id="FungiDB:CPAG_07765"/>
<reference evidence="1 2" key="1">
    <citation type="submission" date="2007-06" db="EMBL/GenBank/DDBJ databases">
        <title>The Genome Sequence of Coccidioides posadasii RMSCC_3488.</title>
        <authorList>
            <consortium name="Coccidioides Genome Resources Consortium"/>
            <consortium name="The Broad Institute Genome Sequencing Platform"/>
            <person name="Henn M.R."/>
            <person name="Sykes S."/>
            <person name="Young S."/>
            <person name="Jaffe D."/>
            <person name="Berlin A."/>
            <person name="Alvarez P."/>
            <person name="Butler J."/>
            <person name="Gnerre S."/>
            <person name="Grabherr M."/>
            <person name="Mauceli E."/>
            <person name="Brockman W."/>
            <person name="Kodira C."/>
            <person name="Alvarado L."/>
            <person name="Zeng Q."/>
            <person name="Crawford M."/>
            <person name="Antoine C."/>
            <person name="Devon K."/>
            <person name="Galgiani J."/>
            <person name="Orsborn K."/>
            <person name="Lewis M.L."/>
            <person name="Nusbaum C."/>
            <person name="Galagan J."/>
            <person name="Birren B."/>
        </authorList>
    </citation>
    <scope>NUCLEOTIDE SEQUENCE [LARGE SCALE GENOMIC DNA]</scope>
    <source>
        <strain evidence="1 2">RMSCC 3488</strain>
    </source>
</reference>
<protein>
    <submittedName>
        <fullName evidence="1">Uncharacterized protein</fullName>
    </submittedName>
</protein>
<evidence type="ECO:0000313" key="2">
    <source>
        <dbReference type="Proteomes" id="UP000054567"/>
    </source>
</evidence>
<gene>
    <name evidence="1" type="ORF">CPAG_07765</name>
</gene>
<sequence>MYKRHRSTGQPTPSIIRRGRVSSCNGWISEAMSKCFYKKDSRRWKLEEGCKVTPPLNDTYSNVQHSKG</sequence>
<organism evidence="1 2">
    <name type="scientific">Coccidioides posadasii RMSCC 3488</name>
    <dbReference type="NCBI Taxonomy" id="454284"/>
    <lineage>
        <taxon>Eukaryota</taxon>
        <taxon>Fungi</taxon>
        <taxon>Dikarya</taxon>
        <taxon>Ascomycota</taxon>
        <taxon>Pezizomycotina</taxon>
        <taxon>Eurotiomycetes</taxon>
        <taxon>Eurotiomycetidae</taxon>
        <taxon>Onygenales</taxon>
        <taxon>Onygenaceae</taxon>
        <taxon>Coccidioides</taxon>
    </lineage>
</organism>
<dbReference type="EMBL" id="DS268113">
    <property type="protein sequence ID" value="KMM71458.1"/>
    <property type="molecule type" value="Genomic_DNA"/>
</dbReference>
<proteinExistence type="predicted"/>
<reference evidence="2" key="3">
    <citation type="journal article" date="2010" name="Genome Res.">
        <title>Population genomic sequencing of Coccidioides fungi reveals recent hybridization and transposon control.</title>
        <authorList>
            <person name="Neafsey D.E."/>
            <person name="Barker B.M."/>
            <person name="Sharpton T.J."/>
            <person name="Stajich J.E."/>
            <person name="Park D.J."/>
            <person name="Whiston E."/>
            <person name="Hung C.-Y."/>
            <person name="McMahan C."/>
            <person name="White J."/>
            <person name="Sykes S."/>
            <person name="Heiman D."/>
            <person name="Young S."/>
            <person name="Zeng Q."/>
            <person name="Abouelleil A."/>
            <person name="Aftuck L."/>
            <person name="Bessette D."/>
            <person name="Brown A."/>
            <person name="FitzGerald M."/>
            <person name="Lui A."/>
            <person name="Macdonald J.P."/>
            <person name="Priest M."/>
            <person name="Orbach M.J."/>
            <person name="Galgiani J.N."/>
            <person name="Kirkland T.N."/>
            <person name="Cole G.T."/>
            <person name="Birren B.W."/>
            <person name="Henn M.R."/>
            <person name="Taylor J.W."/>
            <person name="Rounsley S.D."/>
        </authorList>
    </citation>
    <scope>NUCLEOTIDE SEQUENCE [LARGE SCALE GENOMIC DNA]</scope>
    <source>
        <strain evidence="2">RMSCC 3488</strain>
    </source>
</reference>